<dbReference type="Gene3D" id="3.40.50.2000">
    <property type="entry name" value="Glycogen Phosphorylase B"/>
    <property type="match status" value="2"/>
</dbReference>
<dbReference type="OrthoDB" id="9816564at2"/>
<dbReference type="Proteomes" id="UP000009256">
    <property type="component" value="Chromosome"/>
</dbReference>
<proteinExistence type="predicted"/>
<protein>
    <submittedName>
        <fullName evidence="3">Glycosyl transferase group 1</fullName>
    </submittedName>
</protein>
<dbReference type="CAZy" id="GT4">
    <property type="family name" value="Glycosyltransferase Family 4"/>
</dbReference>
<accession>E4S6V3</accession>
<sequence length="404" mass="47304">MNILFITTAFPEDLNGHSNIYVDLMNEFKRNGHSVYVITARERRYKKPTEYINVDGLNILKVRTGNVHKTNFIEKGIATILIEYQYIRAINKYFNEVKFDLIIYATPPINFVKVIKFLKIRDKAKTYLLLKDIFPQNAVDLGIIKKNGILYKYYRKKEIELYKISDYIGCMSPKNVEYVIQHNSYLDPKRVEVCPNSIKISKYEIVDESLKAEIRKKYQLPVNSKIFVYGGNLGKPQGIDFLLDIIMANSKREDVFFLIVGSGTEYKRVEKFINENKIENAKIYPYMKQKEYNNLLKGCDAGLVFLDKRFTIPNFPSRILSYMEVGLPIIAATDKNTDLKDIIREGNFGFWCESGDLESFNKIIDLIIKDDELRKTMGFNARRYLEENYSVEDTYKIIMHHFNE</sequence>
<evidence type="ECO:0000313" key="3">
    <source>
        <dbReference type="EMBL" id="ADQ41736.1"/>
    </source>
</evidence>
<dbReference type="Pfam" id="PF00534">
    <property type="entry name" value="Glycos_transf_1"/>
    <property type="match status" value="1"/>
</dbReference>
<dbReference type="EMBL" id="CP002326">
    <property type="protein sequence ID" value="ADQ41736.1"/>
    <property type="molecule type" value="Genomic_DNA"/>
</dbReference>
<reference key="1">
    <citation type="submission" date="2010-11" db="EMBL/GenBank/DDBJ databases">
        <title>Complete sequence of chromosome of Caldicellulosiruptor kristjanssonii 177R1B.</title>
        <authorList>
            <consortium name="US DOE Joint Genome Institute"/>
            <person name="Lucas S."/>
            <person name="Copeland A."/>
            <person name="Lapidus A."/>
            <person name="Cheng J.-F."/>
            <person name="Bruce D."/>
            <person name="Goodwin L."/>
            <person name="Pitluck S."/>
            <person name="Davenport K."/>
            <person name="Detter J.C."/>
            <person name="Han C."/>
            <person name="Tapia R."/>
            <person name="Land M."/>
            <person name="Hauser L."/>
            <person name="Jeffries C."/>
            <person name="Kyrpides N."/>
            <person name="Ivanova N."/>
            <person name="Mikhailova N."/>
            <person name="Blumer-Schuette S.E."/>
            <person name="Kelly R.M."/>
            <person name="Woyke T."/>
        </authorList>
    </citation>
    <scope>NUCLEOTIDE SEQUENCE</scope>
    <source>
        <strain>177R1B</strain>
    </source>
</reference>
<keyword evidence="4" id="KW-1185">Reference proteome</keyword>
<dbReference type="KEGG" id="cki:Calkr_2282"/>
<evidence type="ECO:0000313" key="4">
    <source>
        <dbReference type="Proteomes" id="UP000009256"/>
    </source>
</evidence>
<dbReference type="eggNOG" id="COG0438">
    <property type="taxonomic scope" value="Bacteria"/>
</dbReference>
<evidence type="ECO:0000259" key="2">
    <source>
        <dbReference type="Pfam" id="PF13439"/>
    </source>
</evidence>
<feature type="domain" description="Glycosyl transferase family 1" evidence="1">
    <location>
        <begin position="212"/>
        <end position="383"/>
    </location>
</feature>
<reference evidence="3 4" key="2">
    <citation type="journal article" date="2011" name="J. Bacteriol.">
        <title>Complete genome sequences for the anaerobic, extremely thermophilic plant biomass-degrading bacteria Caldicellulosiruptor hydrothermalis, Caldicellulosiruptor kristjanssonii, Caldicellulosiruptor kronotskyensis, Caldicellulosiruptor owensenis, and Caldicellulosiruptor lactoaceticus.</title>
        <authorList>
            <person name="Blumer-Schuette S.E."/>
            <person name="Ozdemir I."/>
            <person name="Mistry D."/>
            <person name="Lucas S."/>
            <person name="Lapidus A."/>
            <person name="Cheng J.F."/>
            <person name="Goodwin L.A."/>
            <person name="Pitluck S."/>
            <person name="Land M.L."/>
            <person name="Hauser L.J."/>
            <person name="Woyke T."/>
            <person name="Mikhailova N."/>
            <person name="Pati A."/>
            <person name="Kyrpides N.C."/>
            <person name="Ivanova N."/>
            <person name="Detter J.C."/>
            <person name="Walston-Davenport K."/>
            <person name="Han S."/>
            <person name="Adams M.W."/>
            <person name="Kelly R.M."/>
        </authorList>
    </citation>
    <scope>NUCLEOTIDE SEQUENCE [LARGE SCALE GENOMIC DNA]</scope>
    <source>
        <strain evidence="4">ATCC 700853 / DSM 12137 / I77R1B</strain>
    </source>
</reference>
<dbReference type="Pfam" id="PF13439">
    <property type="entry name" value="Glyco_transf_4"/>
    <property type="match status" value="1"/>
</dbReference>
<dbReference type="CDD" id="cd03794">
    <property type="entry name" value="GT4_WbuB-like"/>
    <property type="match status" value="1"/>
</dbReference>
<dbReference type="GO" id="GO:0016757">
    <property type="term" value="F:glycosyltransferase activity"/>
    <property type="evidence" value="ECO:0007669"/>
    <property type="project" value="InterPro"/>
</dbReference>
<evidence type="ECO:0000259" key="1">
    <source>
        <dbReference type="Pfam" id="PF00534"/>
    </source>
</evidence>
<dbReference type="PANTHER" id="PTHR45947">
    <property type="entry name" value="SULFOQUINOVOSYL TRANSFERASE SQD2"/>
    <property type="match status" value="1"/>
</dbReference>
<dbReference type="RefSeq" id="WP_013433456.1">
    <property type="nucleotide sequence ID" value="NC_014721.1"/>
</dbReference>
<keyword evidence="3" id="KW-0808">Transferase</keyword>
<dbReference type="InterPro" id="IPR050194">
    <property type="entry name" value="Glycosyltransferase_grp1"/>
</dbReference>
<dbReference type="InterPro" id="IPR028098">
    <property type="entry name" value="Glyco_trans_4-like_N"/>
</dbReference>
<dbReference type="SUPFAM" id="SSF53756">
    <property type="entry name" value="UDP-Glycosyltransferase/glycogen phosphorylase"/>
    <property type="match status" value="1"/>
</dbReference>
<organism evidence="3 4">
    <name type="scientific">Caldicellulosiruptor acetigenus (strain ATCC 700853 / DSM 12137 / I77R1B)</name>
    <name type="common">Caldicellulosiruptor kristjanssonii</name>
    <dbReference type="NCBI Taxonomy" id="632335"/>
    <lineage>
        <taxon>Bacteria</taxon>
        <taxon>Bacillati</taxon>
        <taxon>Bacillota</taxon>
        <taxon>Bacillota incertae sedis</taxon>
        <taxon>Caldicellulosiruptorales</taxon>
        <taxon>Caldicellulosiruptoraceae</taxon>
        <taxon>Caldicellulosiruptor</taxon>
    </lineage>
</organism>
<feature type="domain" description="Glycosyltransferase subfamily 4-like N-terminal" evidence="2">
    <location>
        <begin position="15"/>
        <end position="200"/>
    </location>
</feature>
<dbReference type="PANTHER" id="PTHR45947:SF3">
    <property type="entry name" value="SULFOQUINOVOSYL TRANSFERASE SQD2"/>
    <property type="match status" value="1"/>
</dbReference>
<dbReference type="InterPro" id="IPR001296">
    <property type="entry name" value="Glyco_trans_1"/>
</dbReference>
<dbReference type="HOGENOM" id="CLU_009583_11_7_9"/>
<gene>
    <name evidence="3" type="ordered locus">Calkr_2282</name>
</gene>
<name>E4S6V3_CALA7</name>
<dbReference type="STRING" id="632335.Calkr_2282"/>
<dbReference type="AlphaFoldDB" id="E4S6V3"/>